<dbReference type="Pfam" id="PF21787">
    <property type="entry name" value="TNP-like_RNaseH_N"/>
    <property type="match status" value="1"/>
</dbReference>
<evidence type="ECO:0000259" key="2">
    <source>
        <dbReference type="Pfam" id="PF21789"/>
    </source>
</evidence>
<name>A0A8K0CVH4_IGNLU</name>
<dbReference type="EMBL" id="VTPC01013367">
    <property type="protein sequence ID" value="KAF2892097.1"/>
    <property type="molecule type" value="Genomic_DNA"/>
</dbReference>
<gene>
    <name evidence="3" type="ORF">ILUMI_14076</name>
</gene>
<evidence type="ECO:0000313" key="3">
    <source>
        <dbReference type="EMBL" id="KAF2892097.1"/>
    </source>
</evidence>
<reference evidence="3" key="1">
    <citation type="submission" date="2019-08" db="EMBL/GenBank/DDBJ databases">
        <title>The genome of the North American firefly Photinus pyralis.</title>
        <authorList>
            <consortium name="Photinus pyralis genome working group"/>
            <person name="Fallon T.R."/>
            <person name="Sander Lower S.E."/>
            <person name="Weng J.-K."/>
        </authorList>
    </citation>
    <scope>NUCLEOTIDE SEQUENCE</scope>
    <source>
        <strain evidence="3">TRF0915ILg1</strain>
        <tissue evidence="3">Whole body</tissue>
    </source>
</reference>
<comment type="caution">
    <text evidence="3">The sequence shown here is derived from an EMBL/GenBank/DDBJ whole genome shotgun (WGS) entry which is preliminary data.</text>
</comment>
<accession>A0A8K0CVH4</accession>
<keyword evidence="4" id="KW-1185">Reference proteome</keyword>
<dbReference type="InterPro" id="IPR048367">
    <property type="entry name" value="TNP-like_RNaseH_C"/>
</dbReference>
<dbReference type="Pfam" id="PF21789">
    <property type="entry name" value="TNP-like_RNaseH_C"/>
    <property type="match status" value="1"/>
</dbReference>
<evidence type="ECO:0000313" key="4">
    <source>
        <dbReference type="Proteomes" id="UP000801492"/>
    </source>
</evidence>
<dbReference type="AlphaFoldDB" id="A0A8K0CVH4"/>
<sequence>TLKGILAKIQFDTDINSGILDHLKKQVIKMKPADRYCSLIFDEMSRSSGFHYEQVKQYISGFEGIGALGRTNKAANHGLANDNQISHVHFESNQRCRWFNYLGFRGINRDSLENLFASVRLHGAANTNPTCHHFTAALRTVVVNKLVSPTNVDSNCKNDTCTPLDFFVGLMRHASNDDSQEVEKQFPESEMLTDFNIS</sequence>
<evidence type="ECO:0000259" key="1">
    <source>
        <dbReference type="Pfam" id="PF21787"/>
    </source>
</evidence>
<feature type="domain" description="Transposable element P transposase-like RNase H C-terminal" evidence="2">
    <location>
        <begin position="107"/>
        <end position="137"/>
    </location>
</feature>
<organism evidence="3 4">
    <name type="scientific">Ignelater luminosus</name>
    <name type="common">Cucubano</name>
    <name type="synonym">Pyrophorus luminosus</name>
    <dbReference type="NCBI Taxonomy" id="2038154"/>
    <lineage>
        <taxon>Eukaryota</taxon>
        <taxon>Metazoa</taxon>
        <taxon>Ecdysozoa</taxon>
        <taxon>Arthropoda</taxon>
        <taxon>Hexapoda</taxon>
        <taxon>Insecta</taxon>
        <taxon>Pterygota</taxon>
        <taxon>Neoptera</taxon>
        <taxon>Endopterygota</taxon>
        <taxon>Coleoptera</taxon>
        <taxon>Polyphaga</taxon>
        <taxon>Elateriformia</taxon>
        <taxon>Elateroidea</taxon>
        <taxon>Elateridae</taxon>
        <taxon>Agrypninae</taxon>
        <taxon>Pyrophorini</taxon>
        <taxon>Ignelater</taxon>
    </lineage>
</organism>
<feature type="non-terminal residue" evidence="3">
    <location>
        <position position="1"/>
    </location>
</feature>
<protein>
    <submittedName>
        <fullName evidence="3">Uncharacterized protein</fullName>
    </submittedName>
</protein>
<feature type="domain" description="Transposable element P transposase-like RNase H" evidence="1">
    <location>
        <begin position="15"/>
        <end position="75"/>
    </location>
</feature>
<dbReference type="InterPro" id="IPR048365">
    <property type="entry name" value="TNP-like_RNaseH_N"/>
</dbReference>
<dbReference type="Proteomes" id="UP000801492">
    <property type="component" value="Unassembled WGS sequence"/>
</dbReference>
<proteinExistence type="predicted"/>
<dbReference type="OrthoDB" id="6763795at2759"/>